<keyword evidence="7" id="KW-0805">Transcription regulation</keyword>
<reference evidence="12" key="1">
    <citation type="submission" date="2014-03" db="EMBL/GenBank/DDBJ databases">
        <authorList>
            <person name="Casaregola S."/>
        </authorList>
    </citation>
    <scope>NUCLEOTIDE SEQUENCE [LARGE SCALE GENOMIC DNA]</scope>
    <source>
        <strain evidence="12">CLIB 918</strain>
    </source>
</reference>
<dbReference type="InterPro" id="IPR023801">
    <property type="entry name" value="His_deacetylse_dom"/>
</dbReference>
<comment type="caution">
    <text evidence="12">The sequence shown here is derived from an EMBL/GenBank/DDBJ whole genome shotgun (WGS) entry which is preliminary data.</text>
</comment>
<evidence type="ECO:0000259" key="11">
    <source>
        <dbReference type="Pfam" id="PF00850"/>
    </source>
</evidence>
<keyword evidence="5" id="KW-0378">Hydrolase</keyword>
<dbReference type="Gene3D" id="3.40.800.20">
    <property type="entry name" value="Histone deacetylase domain"/>
    <property type="match status" value="1"/>
</dbReference>
<dbReference type="GO" id="GO:0141221">
    <property type="term" value="F:histone deacetylase activity, hydrolytic mechanism"/>
    <property type="evidence" value="ECO:0007669"/>
    <property type="project" value="UniProtKB-EC"/>
</dbReference>
<keyword evidence="6" id="KW-0156">Chromatin regulator</keyword>
<dbReference type="SUPFAM" id="SSF52768">
    <property type="entry name" value="Arginase/deacetylase"/>
    <property type="match status" value="1"/>
</dbReference>
<evidence type="ECO:0000256" key="4">
    <source>
        <dbReference type="ARBA" id="ARBA00022491"/>
    </source>
</evidence>
<organism evidence="12 13">
    <name type="scientific">Geotrichum candidum</name>
    <name type="common">Oospora lactis</name>
    <name type="synonym">Dipodascus geotrichum</name>
    <dbReference type="NCBI Taxonomy" id="1173061"/>
    <lineage>
        <taxon>Eukaryota</taxon>
        <taxon>Fungi</taxon>
        <taxon>Dikarya</taxon>
        <taxon>Ascomycota</taxon>
        <taxon>Saccharomycotina</taxon>
        <taxon>Dipodascomycetes</taxon>
        <taxon>Dipodascales</taxon>
        <taxon>Dipodascaceae</taxon>
        <taxon>Geotrichum</taxon>
    </lineage>
</organism>
<evidence type="ECO:0000256" key="6">
    <source>
        <dbReference type="ARBA" id="ARBA00022853"/>
    </source>
</evidence>
<name>A0A0J9XIA3_GEOCN</name>
<dbReference type="PANTHER" id="PTHR10625:SF14">
    <property type="entry name" value="HISTONE DEACETYLASE 8"/>
    <property type="match status" value="1"/>
</dbReference>
<dbReference type="STRING" id="1173061.A0A0J9XIA3"/>
<dbReference type="Pfam" id="PF00850">
    <property type="entry name" value="Hist_deacetyl"/>
    <property type="match status" value="1"/>
</dbReference>
<dbReference type="Proteomes" id="UP000242525">
    <property type="component" value="Unassembled WGS sequence"/>
</dbReference>
<evidence type="ECO:0000313" key="12">
    <source>
        <dbReference type="EMBL" id="CDO57082.1"/>
    </source>
</evidence>
<comment type="subcellular location">
    <subcellularLocation>
        <location evidence="1">Nucleus</location>
    </subcellularLocation>
</comment>
<keyword evidence="9" id="KW-0539">Nucleus</keyword>
<dbReference type="PANTHER" id="PTHR10625">
    <property type="entry name" value="HISTONE DEACETYLASE HDAC1-RELATED"/>
    <property type="match status" value="1"/>
</dbReference>
<dbReference type="InterPro" id="IPR023696">
    <property type="entry name" value="Ureohydrolase_dom_sf"/>
</dbReference>
<evidence type="ECO:0000256" key="8">
    <source>
        <dbReference type="ARBA" id="ARBA00023163"/>
    </source>
</evidence>
<dbReference type="InterPro" id="IPR000286">
    <property type="entry name" value="HDACs"/>
</dbReference>
<evidence type="ECO:0000256" key="10">
    <source>
        <dbReference type="SAM" id="MobiDB-lite"/>
    </source>
</evidence>
<evidence type="ECO:0000256" key="1">
    <source>
        <dbReference type="ARBA" id="ARBA00004123"/>
    </source>
</evidence>
<dbReference type="InterPro" id="IPR037138">
    <property type="entry name" value="His_deacetylse_dom_sf"/>
</dbReference>
<feature type="domain" description="Histone deacetylase" evidence="11">
    <location>
        <begin position="44"/>
        <end position="377"/>
    </location>
</feature>
<evidence type="ECO:0000256" key="9">
    <source>
        <dbReference type="ARBA" id="ARBA00023242"/>
    </source>
</evidence>
<dbReference type="GO" id="GO:0005634">
    <property type="term" value="C:nucleus"/>
    <property type="evidence" value="ECO:0007669"/>
    <property type="project" value="UniProtKB-SubCell"/>
</dbReference>
<dbReference type="AlphaFoldDB" id="A0A0J9XIA3"/>
<evidence type="ECO:0000313" key="13">
    <source>
        <dbReference type="Proteomes" id="UP000242525"/>
    </source>
</evidence>
<accession>A0A0J9XIA3</accession>
<dbReference type="PRINTS" id="PR01270">
    <property type="entry name" value="HDASUPER"/>
</dbReference>
<dbReference type="GO" id="GO:0031507">
    <property type="term" value="P:heterochromatin formation"/>
    <property type="evidence" value="ECO:0007669"/>
    <property type="project" value="TreeGrafter"/>
</dbReference>
<keyword evidence="8" id="KW-0804">Transcription</keyword>
<feature type="region of interest" description="Disordered" evidence="10">
    <location>
        <begin position="108"/>
        <end position="138"/>
    </location>
</feature>
<gene>
    <name evidence="12" type="ORF">BN980_GECA18s02056g</name>
</gene>
<keyword evidence="13" id="KW-1185">Reference proteome</keyword>
<evidence type="ECO:0000256" key="3">
    <source>
        <dbReference type="ARBA" id="ARBA00012111"/>
    </source>
</evidence>
<proteinExistence type="inferred from homology"/>
<dbReference type="OrthoDB" id="73273at2759"/>
<evidence type="ECO:0000256" key="5">
    <source>
        <dbReference type="ARBA" id="ARBA00022801"/>
    </source>
</evidence>
<evidence type="ECO:0000256" key="2">
    <source>
        <dbReference type="ARBA" id="ARBA00006457"/>
    </source>
</evidence>
<evidence type="ECO:0000256" key="7">
    <source>
        <dbReference type="ARBA" id="ARBA00023015"/>
    </source>
</evidence>
<protein>
    <recommendedName>
        <fullName evidence="3">histone deacetylase</fullName>
        <ecNumber evidence="3">3.5.1.98</ecNumber>
    </recommendedName>
</protein>
<keyword evidence="4" id="KW-0678">Repressor</keyword>
<dbReference type="EC" id="3.5.1.98" evidence="3"/>
<dbReference type="EMBL" id="CCBN010000018">
    <property type="protein sequence ID" value="CDO57082.1"/>
    <property type="molecule type" value="Genomic_DNA"/>
</dbReference>
<comment type="similarity">
    <text evidence="2">Belongs to the histone deacetylase family. HD type 1 subfamily.</text>
</comment>
<sequence length="440" mass="49195">MEDNINISRRVGYACSVELIEAANKLPSNIGRALLVHTLIHAYGLIPTSESTEDSSEICEMIPVVPATIDNLAEFHDRDFIEFLLGLDNMDESDIEDALDDNISDYEDNNEANHETPHTHIVPKSALDSAQTQNPRKRNEKYGLQFDCPYFQGISDYVQVVSGASLACADYLIEAHNTSDKSPLAPVAINWQGGRHHAKRAKCSGFCYINDAVLCIQKLRAKFPRILYLDIDLHHGDGVETAFARSPKVLCMSVHRYGKGFYPGTGRLQDRGKGSNAIDYTLNIPTKRGFDGESLRKVFDEVIEPWKQWFSPDAVVVTCGADGLARDEHREWNLTVNDISSIVNDRVIDGWNLPTIVLGGGGYHHTDTARCWTYITAGALGKRESINWNDIPEHSLLEEYAGDAFQFQIDANTGKLTDENKGEYLESLIKELKTRLTMRS</sequence>